<gene>
    <name evidence="2" type="ORF">LAL4801_05857</name>
</gene>
<keyword evidence="3" id="KW-1185">Reference proteome</keyword>
<reference evidence="3" key="1">
    <citation type="submission" date="2015-07" db="EMBL/GenBank/DDBJ databases">
        <authorList>
            <person name="Rodrigo-Torres Lidia"/>
            <person name="Arahal R.David."/>
        </authorList>
    </citation>
    <scope>NUCLEOTIDE SEQUENCE [LARGE SCALE GENOMIC DNA]</scope>
    <source>
        <strain evidence="3">CECT 4801</strain>
    </source>
</reference>
<dbReference type="PANTHER" id="PTHR41878:SF1">
    <property type="entry name" value="TNPR PROTEIN"/>
    <property type="match status" value="1"/>
</dbReference>
<dbReference type="Pfam" id="PF07929">
    <property type="entry name" value="PRiA4_ORF3"/>
    <property type="match status" value="1"/>
</dbReference>
<proteinExistence type="predicted"/>
<dbReference type="Proteomes" id="UP000048926">
    <property type="component" value="Unassembled WGS sequence"/>
</dbReference>
<organism evidence="2 3">
    <name type="scientific">Roseibium aggregatum</name>
    <dbReference type="NCBI Taxonomy" id="187304"/>
    <lineage>
        <taxon>Bacteria</taxon>
        <taxon>Pseudomonadati</taxon>
        <taxon>Pseudomonadota</taxon>
        <taxon>Alphaproteobacteria</taxon>
        <taxon>Hyphomicrobiales</taxon>
        <taxon>Stappiaceae</taxon>
        <taxon>Roseibium</taxon>
    </lineage>
</organism>
<dbReference type="Gene3D" id="3.10.290.30">
    <property type="entry name" value="MM3350-like"/>
    <property type="match status" value="1"/>
</dbReference>
<feature type="domain" description="Plasmid pRiA4b Orf3-like" evidence="1">
    <location>
        <begin position="8"/>
        <end position="175"/>
    </location>
</feature>
<evidence type="ECO:0000259" key="1">
    <source>
        <dbReference type="Pfam" id="PF07929"/>
    </source>
</evidence>
<sequence length="204" mass="23746">MMYNERVARLLTTLDDIEPQIWRRVEVPLAMSLKGLHDVIQAVMLFEDYHLFEFEADGRFYDVPDPAEDFGRKTYAAKNIRIRTLIDRGITTFAYTYDFGDNWRHTIVVEAVEDADPAYEYPRFLEGENRAPPEDVGGTFGFADFLEAMSKPRHPQHRELVQWYGSRFDPSDISVDLINQRIAKLARRRTLGKAGFARSQNQQH</sequence>
<dbReference type="EMBL" id="CXST01000007">
    <property type="protein sequence ID" value="CTQ47395.1"/>
    <property type="molecule type" value="Genomic_DNA"/>
</dbReference>
<evidence type="ECO:0000313" key="3">
    <source>
        <dbReference type="Proteomes" id="UP000048926"/>
    </source>
</evidence>
<protein>
    <submittedName>
        <fullName evidence="2">Plasmid pRiA4b ORF-3-like protein</fullName>
    </submittedName>
</protein>
<dbReference type="SUPFAM" id="SSF159941">
    <property type="entry name" value="MM3350-like"/>
    <property type="match status" value="1"/>
</dbReference>
<evidence type="ECO:0000313" key="2">
    <source>
        <dbReference type="EMBL" id="CTQ47395.1"/>
    </source>
</evidence>
<dbReference type="InterPro" id="IPR012912">
    <property type="entry name" value="Plasmid_pRiA4b_Orf3-like"/>
</dbReference>
<dbReference type="AlphaFoldDB" id="A0A0M6YBE0"/>
<dbReference type="InterPro" id="IPR024047">
    <property type="entry name" value="MM3350-like_sf"/>
</dbReference>
<dbReference type="PANTHER" id="PTHR41878">
    <property type="entry name" value="LEXA REPRESSOR-RELATED"/>
    <property type="match status" value="1"/>
</dbReference>
<dbReference type="RefSeq" id="WP_055661436.1">
    <property type="nucleotide sequence ID" value="NZ_CXST01000007.1"/>
</dbReference>
<accession>A0A0M6YBE0</accession>
<name>A0A0M6YBE0_9HYPH</name>